<dbReference type="Pfam" id="PF13840">
    <property type="entry name" value="ACT_7"/>
    <property type="match status" value="1"/>
</dbReference>
<comment type="pathway">
    <text evidence="3 16">Amino-acid biosynthesis; L-methionine biosynthesis via de novo pathway; L-homoserine from L-aspartate: step 1/3.</text>
</comment>
<dbReference type="InterPro" id="IPR045865">
    <property type="entry name" value="ACT-like_dom_sf"/>
</dbReference>
<comment type="catalytic activity">
    <reaction evidence="13 15">
        <text>L-aspartate + ATP = 4-phospho-L-aspartate + ADP</text>
        <dbReference type="Rhea" id="RHEA:23776"/>
        <dbReference type="ChEBI" id="CHEBI:29991"/>
        <dbReference type="ChEBI" id="CHEBI:30616"/>
        <dbReference type="ChEBI" id="CHEBI:57535"/>
        <dbReference type="ChEBI" id="CHEBI:456216"/>
        <dbReference type="EC" id="2.7.2.4"/>
    </reaction>
</comment>
<evidence type="ECO:0000256" key="10">
    <source>
        <dbReference type="ARBA" id="ARBA00022840"/>
    </source>
</evidence>
<reference evidence="19 20" key="1">
    <citation type="journal article" date="2009" name="Stand. Genomic Sci.">
        <title>Complete genome sequence of Desulfotomaculum acetoxidans type strain (5575).</title>
        <authorList>
            <person name="Spring S."/>
            <person name="Lapidus A."/>
            <person name="Schroder M."/>
            <person name="Gleim D."/>
            <person name="Sims D."/>
            <person name="Meincke L."/>
            <person name="Glavina Del Rio T."/>
            <person name="Tice H."/>
            <person name="Copeland A."/>
            <person name="Cheng J.F."/>
            <person name="Lucas S."/>
            <person name="Chen F."/>
            <person name="Nolan M."/>
            <person name="Bruce D."/>
            <person name="Goodwin L."/>
            <person name="Pitluck S."/>
            <person name="Ivanova N."/>
            <person name="Mavromatis K."/>
            <person name="Mikhailova N."/>
            <person name="Pati A."/>
            <person name="Chen A."/>
            <person name="Palaniappan K."/>
            <person name="Land M."/>
            <person name="Hauser L."/>
            <person name="Chang Y.J."/>
            <person name="Jeffries C.D."/>
            <person name="Chain P."/>
            <person name="Saunders E."/>
            <person name="Brettin T."/>
            <person name="Detter J.C."/>
            <person name="Goker M."/>
            <person name="Bristow J."/>
            <person name="Eisen J.A."/>
            <person name="Markowitz V."/>
            <person name="Hugenholtz P."/>
            <person name="Kyrpides N.C."/>
            <person name="Klenk H.P."/>
            <person name="Han C."/>
        </authorList>
    </citation>
    <scope>NUCLEOTIDE SEQUENCE [LARGE SCALE GENOMIC DNA]</scope>
    <source>
        <strain evidence="20">ATCC 49208 / DSM 771 / VKM B-1644</strain>
    </source>
</reference>
<evidence type="ECO:0000256" key="7">
    <source>
        <dbReference type="ARBA" id="ARBA00022679"/>
    </source>
</evidence>
<dbReference type="STRING" id="485916.Dtox_3165"/>
<dbReference type="GO" id="GO:0009089">
    <property type="term" value="P:lysine biosynthetic process via diaminopimelate"/>
    <property type="evidence" value="ECO:0007669"/>
    <property type="project" value="UniProtKB-UniPathway"/>
</dbReference>
<dbReference type="GO" id="GO:0009090">
    <property type="term" value="P:homoserine biosynthetic process"/>
    <property type="evidence" value="ECO:0007669"/>
    <property type="project" value="TreeGrafter"/>
</dbReference>
<keyword evidence="11" id="KW-0220">Diaminopimelate biosynthesis</keyword>
<dbReference type="Gene3D" id="3.40.1160.10">
    <property type="entry name" value="Acetylglutamate kinase-like"/>
    <property type="match status" value="1"/>
</dbReference>
<dbReference type="UniPathway" id="UPA00034">
    <property type="reaction ID" value="UER00015"/>
</dbReference>
<evidence type="ECO:0000259" key="18">
    <source>
        <dbReference type="Pfam" id="PF13840"/>
    </source>
</evidence>
<evidence type="ECO:0000256" key="14">
    <source>
        <dbReference type="PIRSR" id="PIRSR000726-1"/>
    </source>
</evidence>
<dbReference type="HOGENOM" id="CLU_009116_3_2_9"/>
<feature type="binding site" evidence="14">
    <location>
        <position position="52"/>
    </location>
    <ligand>
        <name>substrate</name>
    </ligand>
</feature>
<sequence length="405" mass="43205">MKYIVQKFGGTSLNTAELREQVAAKIIHAVKEGYHPVVVVSAMGRGGESYSTDSLLSLAYEVSREIPGRESDLLMSCGEVISGVVLAATIRGKGFPAVFLTGSQAGIITDDNFNDARIRRVDPQIILEHSRLGKIVVVAGFQGVTEKGEITTLGRGGSDTTAAALGVALEAVCVDIYTDVEGIMTADPGIVNNARLLETITYNEICQLAHEGVKVIHPRSVEIAMQKNIPLRVRSTSSDAPGTLVTNDSQVYKGAIDITRDRIVTGITQKTGITQLKINMPETNASAWQVRIFKGLALAGISVDFINASPEAVVFTVKDEMAQKAVEILENLGMQPVKRPGCVKVAAIGAGMTGVPGVMAGIVDALTRENVAVLQSADSYTTIWVLVQQEDMVKAISALHQQFLD</sequence>
<feature type="binding site" evidence="14">
    <location>
        <begin position="178"/>
        <end position="179"/>
    </location>
    <ligand>
        <name>ATP</name>
        <dbReference type="ChEBI" id="CHEBI:30616"/>
    </ligand>
</feature>
<dbReference type="GO" id="GO:0005829">
    <property type="term" value="C:cytosol"/>
    <property type="evidence" value="ECO:0007669"/>
    <property type="project" value="TreeGrafter"/>
</dbReference>
<dbReference type="SUPFAM" id="SSF55021">
    <property type="entry name" value="ACT-like"/>
    <property type="match status" value="2"/>
</dbReference>
<dbReference type="GO" id="GO:0004072">
    <property type="term" value="F:aspartate kinase activity"/>
    <property type="evidence" value="ECO:0007669"/>
    <property type="project" value="UniProtKB-EC"/>
</dbReference>
<feature type="binding site" evidence="14">
    <location>
        <position position="79"/>
    </location>
    <ligand>
        <name>substrate</name>
    </ligand>
</feature>
<evidence type="ECO:0000256" key="6">
    <source>
        <dbReference type="ARBA" id="ARBA00022605"/>
    </source>
</evidence>
<comment type="pathway">
    <text evidence="2 16">Amino-acid biosynthesis; L-lysine biosynthesis via DAP pathway; (S)-tetrahydrodipicolinate from L-aspartate: step 1/4.</text>
</comment>
<evidence type="ECO:0000256" key="12">
    <source>
        <dbReference type="ARBA" id="ARBA00023154"/>
    </source>
</evidence>
<organism evidence="19 20">
    <name type="scientific">Desulfofarcimen acetoxidans (strain ATCC 49208 / DSM 771 / KCTC 5769 / VKM B-1644 / 5575)</name>
    <name type="common">Desulfotomaculum acetoxidans</name>
    <dbReference type="NCBI Taxonomy" id="485916"/>
    <lineage>
        <taxon>Bacteria</taxon>
        <taxon>Bacillati</taxon>
        <taxon>Bacillota</taxon>
        <taxon>Clostridia</taxon>
        <taxon>Eubacteriales</taxon>
        <taxon>Peptococcaceae</taxon>
        <taxon>Desulfofarcimen</taxon>
    </lineage>
</organism>
<evidence type="ECO:0000256" key="8">
    <source>
        <dbReference type="ARBA" id="ARBA00022741"/>
    </source>
</evidence>
<feature type="binding site" evidence="14">
    <location>
        <begin position="214"/>
        <end position="215"/>
    </location>
    <ligand>
        <name>ATP</name>
        <dbReference type="ChEBI" id="CHEBI:30616"/>
    </ligand>
</feature>
<dbReference type="InterPro" id="IPR018042">
    <property type="entry name" value="Aspartate_kinase_CS"/>
</dbReference>
<evidence type="ECO:0000313" key="19">
    <source>
        <dbReference type="EMBL" id="ACV63907.1"/>
    </source>
</evidence>
<evidence type="ECO:0000256" key="15">
    <source>
        <dbReference type="RuleBase" id="RU003448"/>
    </source>
</evidence>
<proteinExistence type="inferred from homology"/>
<evidence type="ECO:0000313" key="20">
    <source>
        <dbReference type="Proteomes" id="UP000002217"/>
    </source>
</evidence>
<keyword evidence="8 14" id="KW-0547">Nucleotide-binding</keyword>
<evidence type="ECO:0000256" key="16">
    <source>
        <dbReference type="RuleBase" id="RU004249"/>
    </source>
</evidence>
<dbReference type="GO" id="GO:0009088">
    <property type="term" value="P:threonine biosynthetic process"/>
    <property type="evidence" value="ECO:0007669"/>
    <property type="project" value="UniProtKB-UniPathway"/>
</dbReference>
<dbReference type="RefSeq" id="WP_015758599.1">
    <property type="nucleotide sequence ID" value="NC_013216.1"/>
</dbReference>
<keyword evidence="7 15" id="KW-0808">Transferase</keyword>
<feature type="binding site" evidence="14">
    <location>
        <begin position="7"/>
        <end position="10"/>
    </location>
    <ligand>
        <name>ATP</name>
        <dbReference type="ChEBI" id="CHEBI:30616"/>
    </ligand>
</feature>
<dbReference type="Pfam" id="PF00696">
    <property type="entry name" value="AA_kinase"/>
    <property type="match status" value="1"/>
</dbReference>
<keyword evidence="6 16" id="KW-0028">Amino-acid biosynthesis</keyword>
<dbReference type="InterPro" id="IPR036393">
    <property type="entry name" value="AceGlu_kinase-like_sf"/>
</dbReference>
<dbReference type="InterPro" id="IPR001048">
    <property type="entry name" value="Asp/Glu/Uridylate_kinase"/>
</dbReference>
<comment type="function">
    <text evidence="1">Catalyzes the phosphorylation of the beta-carboxyl group of aspartic acid with ATP to yield 4-phospho-L-aspartate, which is involved in the branched biosynthetic pathway leading to the biosynthesis of amino acids threonine, isoleucine and methionine.</text>
</comment>
<dbReference type="GO" id="GO:0005524">
    <property type="term" value="F:ATP binding"/>
    <property type="evidence" value="ECO:0007669"/>
    <property type="project" value="UniProtKB-KW"/>
</dbReference>
<dbReference type="PANTHER" id="PTHR21499:SF3">
    <property type="entry name" value="ASPARTOKINASE"/>
    <property type="match status" value="1"/>
</dbReference>
<dbReference type="AlphaFoldDB" id="C8W4M1"/>
<evidence type="ECO:0000256" key="4">
    <source>
        <dbReference type="ARBA" id="ARBA00005139"/>
    </source>
</evidence>
<protein>
    <recommendedName>
        <fullName evidence="15">Aspartokinase</fullName>
        <ecNumber evidence="15">2.7.2.4</ecNumber>
    </recommendedName>
</protein>
<comment type="similarity">
    <text evidence="5 15">Belongs to the aspartokinase family.</text>
</comment>
<dbReference type="EMBL" id="CP001720">
    <property type="protein sequence ID" value="ACV63907.1"/>
    <property type="molecule type" value="Genomic_DNA"/>
</dbReference>
<dbReference type="Gene3D" id="3.30.2130.10">
    <property type="entry name" value="VC0802-like"/>
    <property type="match status" value="1"/>
</dbReference>
<dbReference type="InterPro" id="IPR027795">
    <property type="entry name" value="CASTOR_ACT_dom"/>
</dbReference>
<dbReference type="SUPFAM" id="SSF53633">
    <property type="entry name" value="Carbamate kinase-like"/>
    <property type="match status" value="1"/>
</dbReference>
<dbReference type="PANTHER" id="PTHR21499">
    <property type="entry name" value="ASPARTATE KINASE"/>
    <property type="match status" value="1"/>
</dbReference>
<name>C8W4M1_DESAS</name>
<dbReference type="FunFam" id="3.40.1160.10:FF:000002">
    <property type="entry name" value="Aspartokinase"/>
    <property type="match status" value="1"/>
</dbReference>
<dbReference type="InterPro" id="IPR001341">
    <property type="entry name" value="Asp_kinase"/>
</dbReference>
<dbReference type="InterPro" id="IPR005260">
    <property type="entry name" value="Asp_kin_monofn"/>
</dbReference>
<dbReference type="PIRSF" id="PIRSF000726">
    <property type="entry name" value="Asp_kin"/>
    <property type="match status" value="1"/>
</dbReference>
<evidence type="ECO:0000259" key="17">
    <source>
        <dbReference type="Pfam" id="PF00696"/>
    </source>
</evidence>
<evidence type="ECO:0000256" key="3">
    <source>
        <dbReference type="ARBA" id="ARBA00004986"/>
    </source>
</evidence>
<dbReference type="EC" id="2.7.2.4" evidence="15"/>
<evidence type="ECO:0000256" key="1">
    <source>
        <dbReference type="ARBA" id="ARBA00003121"/>
    </source>
</evidence>
<evidence type="ECO:0000256" key="5">
    <source>
        <dbReference type="ARBA" id="ARBA00010122"/>
    </source>
</evidence>
<evidence type="ECO:0000256" key="11">
    <source>
        <dbReference type="ARBA" id="ARBA00022915"/>
    </source>
</evidence>
<comment type="pathway">
    <text evidence="4 16">Amino-acid biosynthesis; L-threonine biosynthesis; L-threonine from L-aspartate: step 1/5.</text>
</comment>
<dbReference type="UniPathway" id="UPA00050">
    <property type="reaction ID" value="UER00461"/>
</dbReference>
<accession>C8W4M1</accession>
<dbReference type="OrthoDB" id="9799110at2"/>
<feature type="domain" description="CASTOR ACT" evidence="18">
    <location>
        <begin position="339"/>
        <end position="401"/>
    </location>
</feature>
<dbReference type="GO" id="GO:0019877">
    <property type="term" value="P:diaminopimelate biosynthetic process"/>
    <property type="evidence" value="ECO:0007669"/>
    <property type="project" value="UniProtKB-KW"/>
</dbReference>
<dbReference type="PROSITE" id="PS00324">
    <property type="entry name" value="ASPARTOKINASE"/>
    <property type="match status" value="1"/>
</dbReference>
<feature type="domain" description="Aspartate/glutamate/uridylate kinase" evidence="17">
    <location>
        <begin position="2"/>
        <end position="235"/>
    </location>
</feature>
<keyword evidence="10 14" id="KW-0067">ATP-binding</keyword>
<dbReference type="NCBIfam" id="NF006068">
    <property type="entry name" value="PRK08210.1"/>
    <property type="match status" value="1"/>
</dbReference>
<keyword evidence="12" id="KW-0457">Lysine biosynthesis</keyword>
<evidence type="ECO:0000256" key="13">
    <source>
        <dbReference type="ARBA" id="ARBA00047872"/>
    </source>
</evidence>
<dbReference type="eggNOG" id="COG0527">
    <property type="taxonomic scope" value="Bacteria"/>
</dbReference>
<evidence type="ECO:0000256" key="2">
    <source>
        <dbReference type="ARBA" id="ARBA00004766"/>
    </source>
</evidence>
<keyword evidence="20" id="KW-1185">Reference proteome</keyword>
<evidence type="ECO:0000256" key="9">
    <source>
        <dbReference type="ARBA" id="ARBA00022777"/>
    </source>
</evidence>
<dbReference type="Proteomes" id="UP000002217">
    <property type="component" value="Chromosome"/>
</dbReference>
<dbReference type="KEGG" id="dae:Dtox_3165"/>
<gene>
    <name evidence="19" type="ordered locus">Dtox_3165</name>
</gene>
<dbReference type="NCBIfam" id="TIGR00657">
    <property type="entry name" value="asp_kinases"/>
    <property type="match status" value="1"/>
</dbReference>
<keyword evidence="9 15" id="KW-0418">Kinase</keyword>
<dbReference type="UniPathway" id="UPA00051">
    <property type="reaction ID" value="UER00462"/>
</dbReference>